<feature type="binding site" evidence="4">
    <location>
        <position position="17"/>
    </location>
    <ligand>
        <name>Mg(2+)</name>
        <dbReference type="ChEBI" id="CHEBI:18420"/>
    </ligand>
</feature>
<dbReference type="InterPro" id="IPR006439">
    <property type="entry name" value="HAD-SF_hydro_IA"/>
</dbReference>
<keyword evidence="4" id="KW-0479">Metal-binding</keyword>
<dbReference type="GO" id="GO:0000287">
    <property type="term" value="F:magnesium ion binding"/>
    <property type="evidence" value="ECO:0007669"/>
    <property type="project" value="InterPro"/>
</dbReference>
<feature type="binding site" evidence="3">
    <location>
        <position position="60"/>
    </location>
    <ligand>
        <name>substrate</name>
    </ligand>
</feature>
<feature type="binding site" evidence="4">
    <location>
        <position position="19"/>
    </location>
    <ligand>
        <name>Mg(2+)</name>
        <dbReference type="ChEBI" id="CHEBI:18420"/>
    </ligand>
</feature>
<dbReference type="PANTHER" id="PTHR43481">
    <property type="entry name" value="FRUCTOSE-1-PHOSPHATE PHOSPHATASE"/>
    <property type="match status" value="1"/>
</dbReference>
<feature type="binding site" evidence="4">
    <location>
        <position position="179"/>
    </location>
    <ligand>
        <name>Mg(2+)</name>
        <dbReference type="ChEBI" id="CHEBI:18420"/>
    </ligand>
</feature>
<dbReference type="Pfam" id="PF00702">
    <property type="entry name" value="Hydrolase"/>
    <property type="match status" value="1"/>
</dbReference>
<dbReference type="CDD" id="cd02598">
    <property type="entry name" value="HAD_BPGM"/>
    <property type="match status" value="1"/>
</dbReference>
<accession>A0A0R1U4U0</accession>
<dbReference type="InterPro" id="IPR010972">
    <property type="entry name" value="Beta-PGM"/>
</dbReference>
<evidence type="ECO:0000313" key="7">
    <source>
        <dbReference type="Proteomes" id="UP000051922"/>
    </source>
</evidence>
<dbReference type="InterPro" id="IPR023198">
    <property type="entry name" value="PGP-like_dom2"/>
</dbReference>
<proteinExistence type="inferred from homology"/>
<dbReference type="GO" id="GO:0008801">
    <property type="term" value="F:beta-phosphoglucomutase activity"/>
    <property type="evidence" value="ECO:0007669"/>
    <property type="project" value="InterPro"/>
</dbReference>
<comment type="cofactor">
    <cofactor evidence="4">
        <name>Mg(2+)</name>
        <dbReference type="ChEBI" id="CHEBI:18420"/>
    </cofactor>
    <text evidence="4">Binds 2 magnesium ions per subunit.</text>
</comment>
<feature type="active site" description="Nucleophile" evidence="2">
    <location>
        <position position="17"/>
    </location>
</feature>
<evidence type="ECO:0000256" key="1">
    <source>
        <dbReference type="ARBA" id="ARBA00006171"/>
    </source>
</evidence>
<feature type="binding site" evidence="3">
    <location>
        <begin position="17"/>
        <end position="19"/>
    </location>
    <ligand>
        <name>substrate</name>
    </ligand>
</feature>
<dbReference type="InterPro" id="IPR010976">
    <property type="entry name" value="B-phosphoglucomutase_hydrolase"/>
</dbReference>
<protein>
    <submittedName>
        <fullName evidence="6">Beta-phosphoglucomutase</fullName>
    </submittedName>
</protein>
<keyword evidence="4" id="KW-0460">Magnesium</keyword>
<dbReference type="InterPro" id="IPR023214">
    <property type="entry name" value="HAD_sf"/>
</dbReference>
<comment type="similarity">
    <text evidence="1">Belongs to the HAD-like hydrolase superfamily. CbbY/CbbZ/Gph/YieH family.</text>
</comment>
<feature type="site" description="Important for catalytic activity and assists the phosphoryl transfer reaction to Asp8 by balancing charge and orienting the reacting groups" evidence="5">
    <location>
        <position position="123"/>
    </location>
</feature>
<dbReference type="NCBIfam" id="TIGR01990">
    <property type="entry name" value="bPGM"/>
    <property type="match status" value="1"/>
</dbReference>
<dbReference type="NCBIfam" id="TIGR02009">
    <property type="entry name" value="PGMB-YQAB-SF"/>
    <property type="match status" value="1"/>
</dbReference>
<dbReference type="Proteomes" id="UP000051922">
    <property type="component" value="Unassembled WGS sequence"/>
</dbReference>
<dbReference type="GO" id="GO:0050308">
    <property type="term" value="F:sugar-phosphatase activity"/>
    <property type="evidence" value="ECO:0007669"/>
    <property type="project" value="TreeGrafter"/>
</dbReference>
<evidence type="ECO:0000313" key="6">
    <source>
        <dbReference type="EMBL" id="KRL88247.1"/>
    </source>
</evidence>
<dbReference type="STRING" id="1423783.FC50_GL002401"/>
<organism evidence="6 7">
    <name type="scientific">Lacticaseibacillus pantheris DSM 15945 = JCM 12539 = NBRC 106106</name>
    <dbReference type="NCBI Taxonomy" id="1423783"/>
    <lineage>
        <taxon>Bacteria</taxon>
        <taxon>Bacillati</taxon>
        <taxon>Bacillota</taxon>
        <taxon>Bacilli</taxon>
        <taxon>Lactobacillales</taxon>
        <taxon>Lactobacillaceae</taxon>
        <taxon>Lacticaseibacillus</taxon>
    </lineage>
</organism>
<feature type="binding site" evidence="3">
    <location>
        <position position="33"/>
    </location>
    <ligand>
        <name>substrate</name>
    </ligand>
</feature>
<feature type="active site" description="Proton donor/acceptor" evidence="2">
    <location>
        <position position="19"/>
    </location>
</feature>
<dbReference type="Gene3D" id="1.10.150.240">
    <property type="entry name" value="Putative phosphatase, domain 2"/>
    <property type="match status" value="1"/>
</dbReference>
<dbReference type="SFLD" id="SFLDG01129">
    <property type="entry name" value="C1.5:_HAD__Beta-PGM__Phosphata"/>
    <property type="match status" value="1"/>
</dbReference>
<evidence type="ECO:0000256" key="4">
    <source>
        <dbReference type="PIRSR" id="PIRSR610972-3"/>
    </source>
</evidence>
<comment type="caution">
    <text evidence="6">The sequence shown here is derived from an EMBL/GenBank/DDBJ whole genome shotgun (WGS) entry which is preliminary data.</text>
</comment>
<dbReference type="InterPro" id="IPR036412">
    <property type="entry name" value="HAD-like_sf"/>
</dbReference>
<name>A0A0R1U4U0_9LACO</name>
<dbReference type="SUPFAM" id="SSF56784">
    <property type="entry name" value="HAD-like"/>
    <property type="match status" value="1"/>
</dbReference>
<dbReference type="InterPro" id="IPR051806">
    <property type="entry name" value="HAD-like_SPP"/>
</dbReference>
<feature type="binding site" evidence="3">
    <location>
        <begin position="123"/>
        <end position="127"/>
    </location>
    <ligand>
        <name>substrate</name>
    </ligand>
</feature>
<dbReference type="Gene3D" id="3.40.50.1000">
    <property type="entry name" value="HAD superfamily/HAD-like"/>
    <property type="match status" value="1"/>
</dbReference>
<feature type="binding site" evidence="3">
    <location>
        <position position="85"/>
    </location>
    <ligand>
        <name>substrate</name>
    </ligand>
</feature>
<sequence>MSTWRGGMSMLKGLLFDLDGVLTDSAKYHLQAWGELAKKLNITLPESANDELRGRSRLDSLNVILKFGNQQYYSEQQKKEFMDTKNRIYLHLIRAMTPQDILPGITDLLADAQGAGLRMAIASASRNAPIILNQLGIADLFAGVVDPATLIHGKPDPEIYERAQQLLHLRATEVTAFEDAVVGVQAIKGAGQFAVGIGNKHVLRQADYVVPTTGDLRLSDIIANFDSRNNGKESRQIHG</sequence>
<feature type="binding site" evidence="3">
    <location>
        <position position="154"/>
    </location>
    <ligand>
        <name>substrate</name>
    </ligand>
</feature>
<dbReference type="PATRIC" id="fig|1423783.4.peg.2473"/>
<evidence type="ECO:0000256" key="2">
    <source>
        <dbReference type="PIRSR" id="PIRSR610972-1"/>
    </source>
</evidence>
<dbReference type="SFLD" id="SFLDS00003">
    <property type="entry name" value="Haloacid_Dehalogenase"/>
    <property type="match status" value="1"/>
</dbReference>
<keyword evidence="7" id="KW-1185">Reference proteome</keyword>
<dbReference type="AlphaFoldDB" id="A0A0R1U4U0"/>
<feature type="binding site" evidence="3">
    <location>
        <begin position="52"/>
        <end position="57"/>
    </location>
    <ligand>
        <name>substrate</name>
    </ligand>
</feature>
<evidence type="ECO:0000256" key="3">
    <source>
        <dbReference type="PIRSR" id="PIRSR610972-2"/>
    </source>
</evidence>
<dbReference type="GO" id="GO:0005975">
    <property type="term" value="P:carbohydrate metabolic process"/>
    <property type="evidence" value="ECO:0007669"/>
    <property type="project" value="InterPro"/>
</dbReference>
<feature type="site" description="Important for catalytic activity and assists the phosphoryl transfer reaction to Asp8 by balancing charge and orienting the reacting groups" evidence="5">
    <location>
        <position position="154"/>
    </location>
</feature>
<gene>
    <name evidence="6" type="ORF">FC50_GL002401</name>
</gene>
<dbReference type="NCBIfam" id="TIGR01509">
    <property type="entry name" value="HAD-SF-IA-v3"/>
    <property type="match status" value="1"/>
</dbReference>
<feature type="binding site" evidence="4">
    <location>
        <position position="178"/>
    </location>
    <ligand>
        <name>Mg(2+)</name>
        <dbReference type="ChEBI" id="CHEBI:18420"/>
    </ligand>
</feature>
<dbReference type="PANTHER" id="PTHR43481:SF4">
    <property type="entry name" value="GLYCEROL-1-PHOSPHATE PHOSPHOHYDROLASE 1-RELATED"/>
    <property type="match status" value="1"/>
</dbReference>
<evidence type="ECO:0000256" key="5">
    <source>
        <dbReference type="PIRSR" id="PIRSR610972-4"/>
    </source>
</evidence>
<dbReference type="EMBL" id="AZFJ01000004">
    <property type="protein sequence ID" value="KRL88247.1"/>
    <property type="molecule type" value="Genomic_DNA"/>
</dbReference>
<reference evidence="6 7" key="1">
    <citation type="journal article" date="2015" name="Genome Announc.">
        <title>Expanding the biotechnology potential of lactobacilli through comparative genomics of 213 strains and associated genera.</title>
        <authorList>
            <person name="Sun Z."/>
            <person name="Harris H.M."/>
            <person name="McCann A."/>
            <person name="Guo C."/>
            <person name="Argimon S."/>
            <person name="Zhang W."/>
            <person name="Yang X."/>
            <person name="Jeffery I.B."/>
            <person name="Cooney J.C."/>
            <person name="Kagawa T.F."/>
            <person name="Liu W."/>
            <person name="Song Y."/>
            <person name="Salvetti E."/>
            <person name="Wrobel A."/>
            <person name="Rasinkangas P."/>
            <person name="Parkhill J."/>
            <person name="Rea M.C."/>
            <person name="O'Sullivan O."/>
            <person name="Ritari J."/>
            <person name="Douillard F.P."/>
            <person name="Paul Ross R."/>
            <person name="Yang R."/>
            <person name="Briner A.E."/>
            <person name="Felis G.E."/>
            <person name="de Vos W.M."/>
            <person name="Barrangou R."/>
            <person name="Klaenhammer T.R."/>
            <person name="Caufield P.W."/>
            <person name="Cui Y."/>
            <person name="Zhang H."/>
            <person name="O'Toole P.W."/>
        </authorList>
    </citation>
    <scope>NUCLEOTIDE SEQUENCE [LARGE SCALE GENOMIC DNA]</scope>
    <source>
        <strain evidence="6 7">DSM 15945</strain>
    </source>
</reference>